<dbReference type="AlphaFoldDB" id="A0A917I904"/>
<proteinExistence type="predicted"/>
<name>A0A917I904_9HYPH</name>
<dbReference type="SUPFAM" id="SSF52467">
    <property type="entry name" value="DHS-like NAD/FAD-binding domain"/>
    <property type="match status" value="1"/>
</dbReference>
<dbReference type="RefSeq" id="WP_188519103.1">
    <property type="nucleotide sequence ID" value="NZ_BMES01000002.1"/>
</dbReference>
<reference evidence="1" key="1">
    <citation type="journal article" date="2014" name="Int. J. Syst. Evol. Microbiol.">
        <title>Complete genome sequence of Corynebacterium casei LMG S-19264T (=DSM 44701T), isolated from a smear-ripened cheese.</title>
        <authorList>
            <consortium name="US DOE Joint Genome Institute (JGI-PGF)"/>
            <person name="Walter F."/>
            <person name="Albersmeier A."/>
            <person name="Kalinowski J."/>
            <person name="Ruckert C."/>
        </authorList>
    </citation>
    <scope>NUCLEOTIDE SEQUENCE</scope>
    <source>
        <strain evidence="1">CGMCC 1.12214</strain>
    </source>
</reference>
<protein>
    <recommendedName>
        <fullName evidence="3">SIR2-like domain-containing protein</fullName>
    </recommendedName>
</protein>
<evidence type="ECO:0000313" key="1">
    <source>
        <dbReference type="EMBL" id="GGH27685.1"/>
    </source>
</evidence>
<dbReference type="EMBL" id="BMES01000002">
    <property type="protein sequence ID" value="GGH27685.1"/>
    <property type="molecule type" value="Genomic_DNA"/>
</dbReference>
<sequence length="283" mass="31455">MMAFDPADLPSPLIDQYRKGHCGLLVGAGASVGAGLPNWGDFLKGMLAETKTSVGIGADKVADYESLISQGRYLMAASGLKSDLGSFFAGYIRRVFIEPKPEPTALHEAMLKLEKLQFVVTTNYDSLIERTFRQRDPDVTVCTFKDAGEVRRSLSSRDFFILKAHGDAGRSGDGIILTDQDYRNILFKEPAYQHMLATMFSMYTVVFIGASMTDPELNLMLNYVASTFSPDSGPTHYAVLTKEKINEVEKERWFKDFKIRIVPVSSTDEYQELTQMLLALAAS</sequence>
<reference evidence="1" key="2">
    <citation type="submission" date="2020-09" db="EMBL/GenBank/DDBJ databases">
        <authorList>
            <person name="Sun Q."/>
            <person name="Zhou Y."/>
        </authorList>
    </citation>
    <scope>NUCLEOTIDE SEQUENCE</scope>
    <source>
        <strain evidence="1">CGMCC 1.12214</strain>
    </source>
</reference>
<dbReference type="Proteomes" id="UP000603912">
    <property type="component" value="Unassembled WGS sequence"/>
</dbReference>
<keyword evidence="2" id="KW-1185">Reference proteome</keyword>
<evidence type="ECO:0008006" key="3">
    <source>
        <dbReference type="Google" id="ProtNLM"/>
    </source>
</evidence>
<gene>
    <name evidence="1" type="ORF">GCM10007036_36380</name>
</gene>
<accession>A0A917I904</accession>
<dbReference type="InterPro" id="IPR029035">
    <property type="entry name" value="DHS-like_NAD/FAD-binding_dom"/>
</dbReference>
<comment type="caution">
    <text evidence="1">The sequence shown here is derived from an EMBL/GenBank/DDBJ whole genome shotgun (WGS) entry which is preliminary data.</text>
</comment>
<organism evidence="1 2">
    <name type="scientific">Alsobacter metallidurans</name>
    <dbReference type="NCBI Taxonomy" id="340221"/>
    <lineage>
        <taxon>Bacteria</taxon>
        <taxon>Pseudomonadati</taxon>
        <taxon>Pseudomonadota</taxon>
        <taxon>Alphaproteobacteria</taxon>
        <taxon>Hyphomicrobiales</taxon>
        <taxon>Alsobacteraceae</taxon>
        <taxon>Alsobacter</taxon>
    </lineage>
</organism>
<dbReference type="Gene3D" id="3.40.50.1220">
    <property type="entry name" value="TPP-binding domain"/>
    <property type="match status" value="1"/>
</dbReference>
<dbReference type="Pfam" id="PF13289">
    <property type="entry name" value="SIR2_2"/>
    <property type="match status" value="1"/>
</dbReference>
<evidence type="ECO:0000313" key="2">
    <source>
        <dbReference type="Proteomes" id="UP000603912"/>
    </source>
</evidence>